<comment type="subcellular location">
    <subcellularLocation>
        <location evidence="1">Cell membrane</location>
        <topology evidence="1">Multi-pass membrane protein</topology>
    </subcellularLocation>
</comment>
<keyword evidence="4 6" id="KW-1133">Transmembrane helix</keyword>
<feature type="transmembrane region" description="Helical" evidence="6">
    <location>
        <begin position="156"/>
        <end position="179"/>
    </location>
</feature>
<feature type="transmembrane region" description="Helical" evidence="6">
    <location>
        <begin position="125"/>
        <end position="150"/>
    </location>
</feature>
<dbReference type="PANTHER" id="PTHR39087:SF2">
    <property type="entry name" value="UPF0104 MEMBRANE PROTEIN MJ1595"/>
    <property type="match status" value="1"/>
</dbReference>
<dbReference type="Proteomes" id="UP000606991">
    <property type="component" value="Unassembled WGS sequence"/>
</dbReference>
<feature type="transmembrane region" description="Helical" evidence="6">
    <location>
        <begin position="221"/>
        <end position="245"/>
    </location>
</feature>
<keyword evidence="5 6" id="KW-0472">Membrane</keyword>
<keyword evidence="2" id="KW-1003">Cell membrane</keyword>
<name>A0A934K028_9BACT</name>
<dbReference type="Pfam" id="PF03706">
    <property type="entry name" value="LPG_synthase_TM"/>
    <property type="match status" value="1"/>
</dbReference>
<evidence type="ECO:0000256" key="6">
    <source>
        <dbReference type="SAM" id="Phobius"/>
    </source>
</evidence>
<dbReference type="AlphaFoldDB" id="A0A934K028"/>
<dbReference type="RefSeq" id="WP_337313785.1">
    <property type="nucleotide sequence ID" value="NZ_JAEKNS010000146.1"/>
</dbReference>
<dbReference type="GO" id="GO:0005886">
    <property type="term" value="C:plasma membrane"/>
    <property type="evidence" value="ECO:0007669"/>
    <property type="project" value="UniProtKB-SubCell"/>
</dbReference>
<evidence type="ECO:0000256" key="4">
    <source>
        <dbReference type="ARBA" id="ARBA00022989"/>
    </source>
</evidence>
<evidence type="ECO:0000313" key="7">
    <source>
        <dbReference type="EMBL" id="MBJ7596080.1"/>
    </source>
</evidence>
<evidence type="ECO:0000256" key="1">
    <source>
        <dbReference type="ARBA" id="ARBA00004651"/>
    </source>
</evidence>
<evidence type="ECO:0000313" key="8">
    <source>
        <dbReference type="Proteomes" id="UP000606991"/>
    </source>
</evidence>
<protein>
    <submittedName>
        <fullName evidence="7">Flippase-like domain-containing protein</fullName>
    </submittedName>
</protein>
<feature type="transmembrane region" description="Helical" evidence="6">
    <location>
        <begin position="61"/>
        <end position="80"/>
    </location>
</feature>
<reference evidence="7 8" key="1">
    <citation type="submission" date="2020-10" db="EMBL/GenBank/DDBJ databases">
        <title>Ca. Dormibacterota MAGs.</title>
        <authorList>
            <person name="Montgomery K."/>
        </authorList>
    </citation>
    <scope>NUCLEOTIDE SEQUENCE [LARGE SCALE GENOMIC DNA]</scope>
    <source>
        <strain evidence="7">SC8812_S17_18</strain>
    </source>
</reference>
<keyword evidence="3 6" id="KW-0812">Transmembrane</keyword>
<evidence type="ECO:0000256" key="3">
    <source>
        <dbReference type="ARBA" id="ARBA00022692"/>
    </source>
</evidence>
<comment type="caution">
    <text evidence="7">The sequence shown here is derived from an EMBL/GenBank/DDBJ whole genome shotgun (WGS) entry which is preliminary data.</text>
</comment>
<gene>
    <name evidence="7" type="ORF">JF886_14720</name>
</gene>
<sequence length="351" mass="37718">MSSRTASPTPPGCAPRTRRQRIFSRRHIPMVLALAVLGSLIVASNPSQVGTAIERFHVRDIPIIVGLSLGYYVLQGVRWWTLLRIITTRPPLGETVLMTLTGQATALLPLGELTRAILLARVRDIAVGSAIAAVTVQELLYSALLISAALPGSSRYYFARAGVAAALGGTVLVVAVLTVQPVFRLVRRGVARAPLLRRMMVSIDQLQADTVVLFQNWRTYVWLWISAVQAVMAVSLFYFVVNAIAPGRVDWVTAAFIYSISNVASAITLSPGSLGAFEATTAGLLVAAGGLPFGVATAAAVVHRLADKGLSAIVGMSLFGYVRAHHRLRGISLFDLRDTQTVQRVPLTDDR</sequence>
<evidence type="ECO:0000256" key="5">
    <source>
        <dbReference type="ARBA" id="ARBA00023136"/>
    </source>
</evidence>
<organism evidence="7 8">
    <name type="scientific">Candidatus Aeolococcus gillhamiae</name>
    <dbReference type="NCBI Taxonomy" id="3127015"/>
    <lineage>
        <taxon>Bacteria</taxon>
        <taxon>Bacillati</taxon>
        <taxon>Candidatus Dormiibacterota</taxon>
        <taxon>Candidatus Dormibacteria</taxon>
        <taxon>Candidatus Aeolococcales</taxon>
        <taxon>Candidatus Aeolococcaceae</taxon>
        <taxon>Candidatus Aeolococcus</taxon>
    </lineage>
</organism>
<feature type="transmembrane region" description="Helical" evidence="6">
    <location>
        <begin position="282"/>
        <end position="302"/>
    </location>
</feature>
<proteinExistence type="predicted"/>
<dbReference type="PANTHER" id="PTHR39087">
    <property type="entry name" value="UPF0104 MEMBRANE PROTEIN MJ1595"/>
    <property type="match status" value="1"/>
</dbReference>
<feature type="transmembrane region" description="Helical" evidence="6">
    <location>
        <begin position="251"/>
        <end position="270"/>
    </location>
</feature>
<accession>A0A934K028</accession>
<dbReference type="EMBL" id="JAEKNS010000146">
    <property type="protein sequence ID" value="MBJ7596080.1"/>
    <property type="molecule type" value="Genomic_DNA"/>
</dbReference>
<evidence type="ECO:0000256" key="2">
    <source>
        <dbReference type="ARBA" id="ARBA00022475"/>
    </source>
</evidence>
<dbReference type="InterPro" id="IPR022791">
    <property type="entry name" value="L-PG_synthase/AglD"/>
</dbReference>